<accession>A0A2U3NLQ2</accession>
<feature type="domain" description="STAS" evidence="1">
    <location>
        <begin position="27"/>
        <end position="140"/>
    </location>
</feature>
<gene>
    <name evidence="2" type="ORF">MRAB57_228</name>
</gene>
<reference evidence="2 3" key="1">
    <citation type="submission" date="2017-01" db="EMBL/GenBank/DDBJ databases">
        <authorList>
            <consortium name="Urmite Genomes"/>
        </authorList>
    </citation>
    <scope>NUCLEOTIDE SEQUENCE [LARGE SCALE GENOMIC DNA]</scope>
    <source>
        <strain evidence="2 3">AB57</strain>
    </source>
</reference>
<dbReference type="InterPro" id="IPR002645">
    <property type="entry name" value="STAS_dom"/>
</dbReference>
<proteinExistence type="predicted"/>
<dbReference type="RefSeq" id="WP_083743264.1">
    <property type="nucleotide sequence ID" value="NZ_LT721901.1"/>
</dbReference>
<name>A0A2U3NLQ2_9MYCO</name>
<evidence type="ECO:0000259" key="1">
    <source>
        <dbReference type="PROSITE" id="PS50801"/>
    </source>
</evidence>
<dbReference type="SUPFAM" id="SSF52091">
    <property type="entry name" value="SpoIIaa-like"/>
    <property type="match status" value="1"/>
</dbReference>
<dbReference type="PROSITE" id="PS50801">
    <property type="entry name" value="STAS"/>
    <property type="match status" value="1"/>
</dbReference>
<protein>
    <submittedName>
        <fullName evidence="2">Stas domain-containing protein</fullName>
    </submittedName>
</protein>
<dbReference type="EMBL" id="FUFA01000001">
    <property type="protein sequence ID" value="SPM32430.1"/>
    <property type="molecule type" value="Genomic_DNA"/>
</dbReference>
<dbReference type="InterPro" id="IPR036513">
    <property type="entry name" value="STAS_dom_sf"/>
</dbReference>
<evidence type="ECO:0000313" key="2">
    <source>
        <dbReference type="EMBL" id="SPM32430.1"/>
    </source>
</evidence>
<keyword evidence="3" id="KW-1185">Reference proteome</keyword>
<dbReference type="Pfam" id="PF01740">
    <property type="entry name" value="STAS"/>
    <property type="match status" value="1"/>
</dbReference>
<evidence type="ECO:0000313" key="3">
    <source>
        <dbReference type="Proteomes" id="UP000240988"/>
    </source>
</evidence>
<dbReference type="STRING" id="1841860.GCA_900157375_00229"/>
<dbReference type="Proteomes" id="UP000240988">
    <property type="component" value="Unassembled WGS sequence"/>
</dbReference>
<organism evidence="2 3">
    <name type="scientific">Mycobacterium rhizamassiliense</name>
    <dbReference type="NCBI Taxonomy" id="1841860"/>
    <lineage>
        <taxon>Bacteria</taxon>
        <taxon>Bacillati</taxon>
        <taxon>Actinomycetota</taxon>
        <taxon>Actinomycetes</taxon>
        <taxon>Mycobacteriales</taxon>
        <taxon>Mycobacteriaceae</taxon>
        <taxon>Mycobacterium</taxon>
    </lineage>
</organism>
<dbReference type="CDD" id="cd07043">
    <property type="entry name" value="STAS_anti-anti-sigma_factors"/>
    <property type="match status" value="1"/>
</dbReference>
<sequence length="172" mass="18938">MTALPDTYARFERCEPRNRYLIDCGAAQLHVHARGTATVLRLEGDIDVSNANLIGQAIRRFCRLNAPLILDVSHLDFLGVAGLRMLLTLNQEIRHADLHCSVVGGAALRHLTRVFIDHGLPIVDSVSEAMAAVDDRITARRLARSGALHQREPQREKPYAAIETITTLSALG</sequence>
<dbReference type="OrthoDB" id="4750285at2"/>
<dbReference type="AlphaFoldDB" id="A0A2U3NLQ2"/>
<dbReference type="Gene3D" id="3.30.750.24">
    <property type="entry name" value="STAS domain"/>
    <property type="match status" value="1"/>
</dbReference>